<sequence>MLTNIDIAMTAIIRPEVINKTLKSFCREAFSKRNHKYRLIINVDPIGRSDVDSMSVISICKRYFPKEDIIFNTPNMPSFPKAVKWVWSQVQSEFVFHLEDDWLLLKNIDLNDMILTFRKYDNLASLRLSNKKLKVVGTRLIDVGPLRYEYKREIHKKLNVAIGRGVSFSLNPSLMRCSVIKSIVPLLKENVNPEKQLRKANHVLRDIIMKWDYGVYGTPGDRACVDGSIGRYWREKMRFKKPNKSFITWEKEEGYE</sequence>
<dbReference type="AlphaFoldDB" id="A0A6M3L343"/>
<evidence type="ECO:0008006" key="2">
    <source>
        <dbReference type="Google" id="ProtNLM"/>
    </source>
</evidence>
<organism evidence="1">
    <name type="scientific">viral metagenome</name>
    <dbReference type="NCBI Taxonomy" id="1070528"/>
    <lineage>
        <taxon>unclassified sequences</taxon>
        <taxon>metagenomes</taxon>
        <taxon>organismal metagenomes</taxon>
    </lineage>
</organism>
<gene>
    <name evidence="1" type="ORF">MM415B02833_0009</name>
</gene>
<proteinExistence type="predicted"/>
<protein>
    <recommendedName>
        <fullName evidence="2">Glycosyltransferase</fullName>
    </recommendedName>
</protein>
<evidence type="ECO:0000313" key="1">
    <source>
        <dbReference type="EMBL" id="QJA88061.1"/>
    </source>
</evidence>
<name>A0A6M3L343_9ZZZZ</name>
<accession>A0A6M3L343</accession>
<reference evidence="1" key="1">
    <citation type="submission" date="2020-03" db="EMBL/GenBank/DDBJ databases">
        <title>The deep terrestrial virosphere.</title>
        <authorList>
            <person name="Holmfeldt K."/>
            <person name="Nilsson E."/>
            <person name="Simone D."/>
            <person name="Lopez-Fernandez M."/>
            <person name="Wu X."/>
            <person name="de Brujin I."/>
            <person name="Lundin D."/>
            <person name="Andersson A."/>
            <person name="Bertilsson S."/>
            <person name="Dopson M."/>
        </authorList>
    </citation>
    <scope>NUCLEOTIDE SEQUENCE</scope>
    <source>
        <strain evidence="1">MM415B02833</strain>
    </source>
</reference>
<dbReference type="EMBL" id="MT142750">
    <property type="protein sequence ID" value="QJA88061.1"/>
    <property type="molecule type" value="Genomic_DNA"/>
</dbReference>